<dbReference type="InterPro" id="IPR013283">
    <property type="entry name" value="RLI1"/>
</dbReference>
<dbReference type="EnsemblPlants" id="OMERI10G08220.1">
    <property type="protein sequence ID" value="OMERI10G08220.1"/>
    <property type="gene ID" value="OMERI10G08220"/>
</dbReference>
<name>A0A0E0EY80_9ORYZ</name>
<evidence type="ECO:0000313" key="2">
    <source>
        <dbReference type="EnsemblPlants" id="OMERI10G08220.1"/>
    </source>
</evidence>
<keyword evidence="3" id="KW-1185">Reference proteome</keyword>
<dbReference type="Gramene" id="OMERI10G08220.1">
    <property type="protein sequence ID" value="OMERI10G08220.1"/>
    <property type="gene ID" value="OMERI10G08220"/>
</dbReference>
<protein>
    <submittedName>
        <fullName evidence="2">Uncharacterized protein</fullName>
    </submittedName>
</protein>
<accession>A0A0E0EY80</accession>
<feature type="region of interest" description="Disordered" evidence="1">
    <location>
        <begin position="144"/>
        <end position="169"/>
    </location>
</feature>
<evidence type="ECO:0000313" key="3">
    <source>
        <dbReference type="Proteomes" id="UP000008021"/>
    </source>
</evidence>
<dbReference type="Proteomes" id="UP000008021">
    <property type="component" value="Chromosome 10"/>
</dbReference>
<proteinExistence type="predicted"/>
<dbReference type="AlphaFoldDB" id="A0A0E0EY80"/>
<dbReference type="PANTHER" id="PTHR19248">
    <property type="entry name" value="ATP-BINDING TRANSPORT PROTEIN-RELATED"/>
    <property type="match status" value="1"/>
</dbReference>
<reference evidence="2" key="1">
    <citation type="submission" date="2015-04" db="UniProtKB">
        <authorList>
            <consortium name="EnsemblPlants"/>
        </authorList>
    </citation>
    <scope>IDENTIFICATION</scope>
</reference>
<evidence type="ECO:0000256" key="1">
    <source>
        <dbReference type="SAM" id="MobiDB-lite"/>
    </source>
</evidence>
<organism evidence="2">
    <name type="scientific">Oryza meridionalis</name>
    <dbReference type="NCBI Taxonomy" id="40149"/>
    <lineage>
        <taxon>Eukaryota</taxon>
        <taxon>Viridiplantae</taxon>
        <taxon>Streptophyta</taxon>
        <taxon>Embryophyta</taxon>
        <taxon>Tracheophyta</taxon>
        <taxon>Spermatophyta</taxon>
        <taxon>Magnoliopsida</taxon>
        <taxon>Liliopsida</taxon>
        <taxon>Poales</taxon>
        <taxon>Poaceae</taxon>
        <taxon>BOP clade</taxon>
        <taxon>Oryzoideae</taxon>
        <taxon>Oryzeae</taxon>
        <taxon>Oryzinae</taxon>
        <taxon>Oryza</taxon>
    </lineage>
</organism>
<sequence length="169" mass="18912">MSDYVCCLYGQPGAYGVVTLPFSVREGINIFLAGFIPTENLRLRDESLTFKGTRAGSANGAERNWKEAMIGPFHGTSKKIGQHKQEQEHGNLLWNLLKSQRGNAGTAEVVKSDQGSYTKSSLGMDYTMARSIMWVFRHKELQNDQRGTMGSERRPIASRNLPTVRTRKS</sequence>
<dbReference type="STRING" id="40149.A0A0E0EY80"/>
<reference evidence="2" key="2">
    <citation type="submission" date="2018-05" db="EMBL/GenBank/DDBJ databases">
        <title>OmerRS3 (Oryza meridionalis Reference Sequence Version 3).</title>
        <authorList>
            <person name="Zhang J."/>
            <person name="Kudrna D."/>
            <person name="Lee S."/>
            <person name="Talag J."/>
            <person name="Welchert J."/>
            <person name="Wing R.A."/>
        </authorList>
    </citation>
    <scope>NUCLEOTIDE SEQUENCE [LARGE SCALE GENOMIC DNA]</scope>
    <source>
        <strain evidence="2">cv. OR44</strain>
    </source>
</reference>
<dbReference type="HOGENOM" id="CLU_1707100_0_0_1"/>